<dbReference type="GO" id="GO:0005737">
    <property type="term" value="C:cytoplasm"/>
    <property type="evidence" value="ECO:0007669"/>
    <property type="project" value="TreeGrafter"/>
</dbReference>
<reference evidence="4 5" key="1">
    <citation type="submission" date="2020-02" db="EMBL/GenBank/DDBJ databases">
        <authorList>
            <person name="Li X.-J."/>
            <person name="Feng X.-M."/>
        </authorList>
    </citation>
    <scope>NUCLEOTIDE SEQUENCE [LARGE SCALE GENOMIC DNA]</scope>
    <source>
        <strain evidence="4 5">CGMCC 4.7225</strain>
    </source>
</reference>
<evidence type="ECO:0000259" key="3">
    <source>
        <dbReference type="Pfam" id="PF13191"/>
    </source>
</evidence>
<accession>A0A6N9YK56</accession>
<keyword evidence="2" id="KW-0067">ATP-binding</keyword>
<dbReference type="Proteomes" id="UP000469185">
    <property type="component" value="Unassembled WGS sequence"/>
</dbReference>
<comment type="caution">
    <text evidence="4">The sequence shown here is derived from an EMBL/GenBank/DDBJ whole genome shotgun (WGS) entry which is preliminary data.</text>
</comment>
<evidence type="ECO:0000313" key="5">
    <source>
        <dbReference type="Proteomes" id="UP000469185"/>
    </source>
</evidence>
<dbReference type="PANTHER" id="PTHR16305">
    <property type="entry name" value="TESTICULAR SOLUBLE ADENYLYL CYCLASE"/>
    <property type="match status" value="1"/>
</dbReference>
<dbReference type="AlphaFoldDB" id="A0A6N9YK56"/>
<dbReference type="SUPFAM" id="SSF52540">
    <property type="entry name" value="P-loop containing nucleoside triphosphate hydrolases"/>
    <property type="match status" value="1"/>
</dbReference>
<feature type="domain" description="Orc1-like AAA ATPase" evidence="3">
    <location>
        <begin position="5"/>
        <end position="174"/>
    </location>
</feature>
<name>A0A6N9YK56_9ACTN</name>
<dbReference type="GO" id="GO:0004016">
    <property type="term" value="F:adenylate cyclase activity"/>
    <property type="evidence" value="ECO:0007669"/>
    <property type="project" value="TreeGrafter"/>
</dbReference>
<keyword evidence="1" id="KW-0547">Nucleotide-binding</keyword>
<organism evidence="4 5">
    <name type="scientific">Phytoactinopolyspora alkaliphila</name>
    <dbReference type="NCBI Taxonomy" id="1783498"/>
    <lineage>
        <taxon>Bacteria</taxon>
        <taxon>Bacillati</taxon>
        <taxon>Actinomycetota</taxon>
        <taxon>Actinomycetes</taxon>
        <taxon>Jiangellales</taxon>
        <taxon>Jiangellaceae</taxon>
        <taxon>Phytoactinopolyspora</taxon>
    </lineage>
</organism>
<gene>
    <name evidence="4" type="ORF">G1H11_08435</name>
</gene>
<dbReference type="GO" id="GO:0005524">
    <property type="term" value="F:ATP binding"/>
    <property type="evidence" value="ECO:0007669"/>
    <property type="project" value="UniProtKB-KW"/>
</dbReference>
<proteinExistence type="predicted"/>
<dbReference type="InterPro" id="IPR041664">
    <property type="entry name" value="AAA_16"/>
</dbReference>
<dbReference type="EMBL" id="JAAGOB010000004">
    <property type="protein sequence ID" value="NED95342.1"/>
    <property type="molecule type" value="Genomic_DNA"/>
</dbReference>
<dbReference type="Pfam" id="PF13191">
    <property type="entry name" value="AAA_16"/>
    <property type="match status" value="1"/>
</dbReference>
<sequence length="678" mass="74063">MAPALVGREHPAAVIRAEVQRTRTGHGGLLLVTGEPGVGKTALIAEMLRQAAADGSLVAGGACWDRQGAPGYWPWVQVIRALERQLDPQTWADATSAAGPGLTYLLGDFTEPPPMSDLDEAAFRLCDAVTTVLVTVARSHPLVIALEDLHWADVSSLRMLDFVVRHVLFHPVLLVGTYRDVEIEAPDHPLREYLRPLELKATTVTLTGLELLDVATLVEQVTGLQPEDDLVAEIHRRTGGNPLFVEQLARLWQIGSSLDVAPPGIKDAVDRHLSYLPKAIVSVLADAAMIGPEFHRKTLAAVAGLPAAEVHQRLQQAALARLVTQHDAGRFTFTHDLVREVLYSSLAPDERRRRHAAVVQAVKDRPLEGVAARLAHHGYQAVPDVPVGEVTDYLLQAAHEAACRLASEEAATHFRRALELLPDDDHRRPRIMLSVADQYRRALRFDDARHVYEEVGDLARRIGDDDLAAHADAGLAELTGLSAQEHNRRGENGDAGSTAVFRRDGAVWTLAYAGHTVHVPDAKGLHDLHALLSRPGADIPAVELVSRGGDDEIRVAHSLGGDPVLDETAKAHYRQRLGVLDQEIDRALSRHDDANAAELDRERSALLGELRRAAGLGGRDRRLGDEAERSRKTVTARIRDSLRRLDASHPELAGHLRTAVSTGTACRYQPPADIYWEL</sequence>
<keyword evidence="5" id="KW-1185">Reference proteome</keyword>
<evidence type="ECO:0000256" key="2">
    <source>
        <dbReference type="ARBA" id="ARBA00022840"/>
    </source>
</evidence>
<evidence type="ECO:0000256" key="1">
    <source>
        <dbReference type="ARBA" id="ARBA00022741"/>
    </source>
</evidence>
<dbReference type="PANTHER" id="PTHR16305:SF35">
    <property type="entry name" value="TRANSCRIPTIONAL ACTIVATOR DOMAIN"/>
    <property type="match status" value="1"/>
</dbReference>
<dbReference type="InterPro" id="IPR027417">
    <property type="entry name" value="P-loop_NTPase"/>
</dbReference>
<evidence type="ECO:0000313" key="4">
    <source>
        <dbReference type="EMBL" id="NED95342.1"/>
    </source>
</evidence>
<protein>
    <submittedName>
        <fullName evidence="4">AAA family ATPase</fullName>
    </submittedName>
</protein>